<reference evidence="1 2" key="1">
    <citation type="journal article" date="2014" name="Genome Announc.">
        <title>Draft Genome Sequences of Marine Flavobacterium Nonlabens Strains NR17, NR24, NR27, NR32, NR33, and Ara13.</title>
        <authorList>
            <person name="Nakanishi M."/>
            <person name="Meirelles P."/>
            <person name="Suzuki R."/>
            <person name="Takatani N."/>
            <person name="Mino S."/>
            <person name="Suda W."/>
            <person name="Oshima K."/>
            <person name="Hattori M."/>
            <person name="Ohkuma M."/>
            <person name="Hosokawa M."/>
            <person name="Miyashita K."/>
            <person name="Thompson F.L."/>
            <person name="Niwa A."/>
            <person name="Sawabe T."/>
            <person name="Sawabe T."/>
        </authorList>
    </citation>
    <scope>NUCLEOTIDE SEQUENCE [LARGE SCALE GENOMIC DNA]</scope>
    <source>
        <strain evidence="2">JCM19296</strain>
    </source>
</reference>
<sequence>MWKTKAQFLRPKWGIYRSLKHADELRDEQVLFADFKMTQL</sequence>
<name>A0A081D9E8_NONUL</name>
<organism evidence="1 2">
    <name type="scientific">Nonlabens ulvanivorans</name>
    <name type="common">Persicivirga ulvanivorans</name>
    <dbReference type="NCBI Taxonomy" id="906888"/>
    <lineage>
        <taxon>Bacteria</taxon>
        <taxon>Pseudomonadati</taxon>
        <taxon>Bacteroidota</taxon>
        <taxon>Flavobacteriia</taxon>
        <taxon>Flavobacteriales</taxon>
        <taxon>Flavobacteriaceae</taxon>
        <taxon>Nonlabens</taxon>
    </lineage>
</organism>
<gene>
    <name evidence="1" type="ORF">JCM19296_1136</name>
</gene>
<dbReference type="EMBL" id="BBLG01000002">
    <property type="protein sequence ID" value="GAK75544.1"/>
    <property type="molecule type" value="Genomic_DNA"/>
</dbReference>
<comment type="caution">
    <text evidence="1">The sequence shown here is derived from an EMBL/GenBank/DDBJ whole genome shotgun (WGS) entry which is preliminary data.</text>
</comment>
<protein>
    <submittedName>
        <fullName evidence="1">Uncharacterized protein</fullName>
    </submittedName>
</protein>
<accession>A0A081D9E8</accession>
<evidence type="ECO:0000313" key="2">
    <source>
        <dbReference type="Proteomes" id="UP000028980"/>
    </source>
</evidence>
<evidence type="ECO:0000313" key="1">
    <source>
        <dbReference type="EMBL" id="GAK75544.1"/>
    </source>
</evidence>
<proteinExistence type="predicted"/>
<dbReference type="Proteomes" id="UP000028980">
    <property type="component" value="Unassembled WGS sequence"/>
</dbReference>
<dbReference type="AlphaFoldDB" id="A0A081D9E8"/>